<evidence type="ECO:0008006" key="9">
    <source>
        <dbReference type="Google" id="ProtNLM"/>
    </source>
</evidence>
<dbReference type="Pfam" id="PF02417">
    <property type="entry name" value="Chromate_transp"/>
    <property type="match status" value="1"/>
</dbReference>
<protein>
    <recommendedName>
        <fullName evidence="9">Chromate transporter</fullName>
    </recommendedName>
</protein>
<dbReference type="EMBL" id="CABR01000082">
    <property type="protein sequence ID" value="CBI10384.1"/>
    <property type="molecule type" value="Genomic_DNA"/>
</dbReference>
<dbReference type="InterPro" id="IPR003370">
    <property type="entry name" value="Chromate_transpt"/>
</dbReference>
<evidence type="ECO:0000256" key="6">
    <source>
        <dbReference type="ARBA" id="ARBA00023136"/>
    </source>
</evidence>
<dbReference type="GO" id="GO:0015109">
    <property type="term" value="F:chromate transmembrane transporter activity"/>
    <property type="evidence" value="ECO:0007669"/>
    <property type="project" value="InterPro"/>
</dbReference>
<feature type="transmembrane region" description="Helical" evidence="7">
    <location>
        <begin position="115"/>
        <end position="133"/>
    </location>
</feature>
<comment type="caution">
    <text evidence="8">The sequence shown here is derived from an EMBL/GenBank/DDBJ whole genome shotgun (WGS) entry which is preliminary data.</text>
</comment>
<dbReference type="PANTHER" id="PTHR33567:SF3">
    <property type="entry name" value="CHROMATE ION TRANSPORTER (EUROFUNG)"/>
    <property type="match status" value="1"/>
</dbReference>
<feature type="transmembrane region" description="Helical" evidence="7">
    <location>
        <begin position="80"/>
        <end position="103"/>
    </location>
</feature>
<evidence type="ECO:0000313" key="8">
    <source>
        <dbReference type="EMBL" id="CBI10384.1"/>
    </source>
</evidence>
<proteinExistence type="inferred from homology"/>
<evidence type="ECO:0000256" key="7">
    <source>
        <dbReference type="SAM" id="Phobius"/>
    </source>
</evidence>
<dbReference type="GO" id="GO:0005886">
    <property type="term" value="C:plasma membrane"/>
    <property type="evidence" value="ECO:0007669"/>
    <property type="project" value="UniProtKB-SubCell"/>
</dbReference>
<dbReference type="AlphaFoldDB" id="E6QT12"/>
<keyword evidence="3" id="KW-1003">Cell membrane</keyword>
<gene>
    <name evidence="8" type="ORF">CARN7_1162</name>
</gene>
<accession>E6QT12</accession>
<comment type="subcellular location">
    <subcellularLocation>
        <location evidence="1">Cell membrane</location>
        <topology evidence="1">Multi-pass membrane protein</topology>
    </subcellularLocation>
</comment>
<comment type="similarity">
    <text evidence="2">Belongs to the chromate ion transporter (CHR) (TC 2.A.51) family.</text>
</comment>
<evidence type="ECO:0000256" key="5">
    <source>
        <dbReference type="ARBA" id="ARBA00022989"/>
    </source>
</evidence>
<organism evidence="8">
    <name type="scientific">mine drainage metagenome</name>
    <dbReference type="NCBI Taxonomy" id="410659"/>
    <lineage>
        <taxon>unclassified sequences</taxon>
        <taxon>metagenomes</taxon>
        <taxon>ecological metagenomes</taxon>
    </lineage>
</organism>
<reference evidence="8" key="1">
    <citation type="submission" date="2009-10" db="EMBL/GenBank/DDBJ databases">
        <title>Diversity of trophic interactions inside an arsenic-rich microbial ecosystem.</title>
        <authorList>
            <person name="Bertin P.N."/>
            <person name="Heinrich-Salmeron A."/>
            <person name="Pelletier E."/>
            <person name="Goulhen-Chollet F."/>
            <person name="Arsene-Ploetze F."/>
            <person name="Gallien S."/>
            <person name="Calteau A."/>
            <person name="Vallenet D."/>
            <person name="Casiot C."/>
            <person name="Chane-Woon-Ming B."/>
            <person name="Giloteaux L."/>
            <person name="Barakat M."/>
            <person name="Bonnefoy V."/>
            <person name="Bruneel O."/>
            <person name="Chandler M."/>
            <person name="Cleiss J."/>
            <person name="Duran R."/>
            <person name="Elbaz-Poulichet F."/>
            <person name="Fonknechten N."/>
            <person name="Lauga B."/>
            <person name="Mornico D."/>
            <person name="Ortet P."/>
            <person name="Schaeffer C."/>
            <person name="Siguier P."/>
            <person name="Alexander Thil Smith A."/>
            <person name="Van Dorsselaer A."/>
            <person name="Weissenbach J."/>
            <person name="Medigue C."/>
            <person name="Le Paslier D."/>
        </authorList>
    </citation>
    <scope>NUCLEOTIDE SEQUENCE</scope>
</reference>
<keyword evidence="6 7" id="KW-0472">Membrane</keyword>
<evidence type="ECO:0000256" key="1">
    <source>
        <dbReference type="ARBA" id="ARBA00004651"/>
    </source>
</evidence>
<dbReference type="PANTHER" id="PTHR33567">
    <property type="entry name" value="CHROMATE ION TRANSPORTER (EUROFUNG)"/>
    <property type="match status" value="1"/>
</dbReference>
<keyword evidence="5 7" id="KW-1133">Transmembrane helix</keyword>
<sequence>MNKHTQSTHWLSLFLIFLRLGLTAFGGPIAHLAYFRQEFVARRQWLSEHAYAELVAFCQFTPGPASSKVGMLLGLSRGGFAGALAAWMGFTLPSAVALVWFGLEVPAAKLGGNNWHGLQIVVVAVVAQALWNMGKTLTPDKSRASIAVWPVQGSLPCPPRQGKSARLPWVAWQAPSDCVLMAPCRPAKISLFIIENAGGYFY</sequence>
<feature type="transmembrane region" description="Helical" evidence="7">
    <location>
        <begin position="12"/>
        <end position="35"/>
    </location>
</feature>
<evidence type="ECO:0000256" key="2">
    <source>
        <dbReference type="ARBA" id="ARBA00005262"/>
    </source>
</evidence>
<name>E6QT12_9ZZZZ</name>
<keyword evidence="4 7" id="KW-0812">Transmembrane</keyword>
<evidence type="ECO:0000256" key="3">
    <source>
        <dbReference type="ARBA" id="ARBA00022475"/>
    </source>
</evidence>
<evidence type="ECO:0000256" key="4">
    <source>
        <dbReference type="ARBA" id="ARBA00022692"/>
    </source>
</evidence>